<comment type="cofactor">
    <cofactor evidence="1">
        <name>FAD</name>
        <dbReference type="ChEBI" id="CHEBI:57692"/>
    </cofactor>
</comment>
<keyword evidence="4" id="KW-0521">NADP</keyword>
<evidence type="ECO:0000256" key="4">
    <source>
        <dbReference type="ARBA" id="ARBA00022857"/>
    </source>
</evidence>
<dbReference type="Gene3D" id="3.50.50.60">
    <property type="entry name" value="FAD/NAD(P)-binding domain"/>
    <property type="match status" value="1"/>
</dbReference>
<sequence>MQKDNKIAIVGSGPVGSALSILLAREGYQVEIYEKRIDPTLGSTPAGRSVNLALTKRAIKALDMIGARERVLSHAIPMYGRTSHNNNATHYHNYGRENDCNYSISRHLLNNLLIQAAKDEPGVTVLFNQNLLTFDIDKTTLTFATAEGQSVTRDFQMVFAADGAFSAIRKRFITMQDFNYSQEYSDYGYLEFEIPANQDGGFVYHTNSFHLWPRFRSVMLAMANTDGSFTGNLFLPLKGPDSFESLAKEQDFVDFMYRQFPDAAPLMPGMLDTIRNGPRGRLCDIKCYPWVVQNFVLIGDAAHAIFPFYGQGLNAGLEDCTTLIQLIREHNGDWPTITSKYQISRKINTDAISDLSKQNFVELRDKMADPEFLMKKFIISYLSDHYNDIYTSQYSMISFSHTQYHLANAFGKVEDQIIKEIKQLPDYKEKVSSKNRYPEIEEILKKYQGLYELPSHQLDSRASQEQILLPNVGIFEVHAPILCSRDLYFEGNERNLGFNCYDSGLAKKVSPYQYDSVQVEQLTLCAHLHMTHAETECHIKIQDGLNIIEKQKKFNSRQLALALEVRPLEGQLEVSLDLLMSAYNISITQINSQSLRNQNDKFKMVIIKFLYDENLDENNKNITNFPYLSCESVKFLREKGFNVISINTPSFDMETTKEMENHHLFFDGANDKLLIELIDSSQVLPGPYVADIGIYPLDSDAAPCILKLQRISNAYVQ</sequence>
<dbReference type="InParanoid" id="A0A078A348"/>
<dbReference type="PANTHER" id="PTHR46028:SF2">
    <property type="entry name" value="KYNURENINE 3-MONOOXYGENASE"/>
    <property type="match status" value="1"/>
</dbReference>
<evidence type="ECO:0000256" key="1">
    <source>
        <dbReference type="ARBA" id="ARBA00001974"/>
    </source>
</evidence>
<name>A0A078A348_STYLE</name>
<dbReference type="InterPro" id="IPR036188">
    <property type="entry name" value="FAD/NAD-bd_sf"/>
</dbReference>
<dbReference type="GO" id="GO:0005741">
    <property type="term" value="C:mitochondrial outer membrane"/>
    <property type="evidence" value="ECO:0007669"/>
    <property type="project" value="TreeGrafter"/>
</dbReference>
<evidence type="ECO:0000256" key="3">
    <source>
        <dbReference type="ARBA" id="ARBA00022827"/>
    </source>
</evidence>
<dbReference type="Gene3D" id="3.50.30.50">
    <property type="entry name" value="Putative cyclase"/>
    <property type="match status" value="1"/>
</dbReference>
<dbReference type="GO" id="GO:0019441">
    <property type="term" value="P:L-tryptophan catabolic process to kynurenine"/>
    <property type="evidence" value="ECO:0007669"/>
    <property type="project" value="InterPro"/>
</dbReference>
<dbReference type="AlphaFoldDB" id="A0A078A348"/>
<dbReference type="SUPFAM" id="SSF51905">
    <property type="entry name" value="FAD/NAD(P)-binding domain"/>
    <property type="match status" value="1"/>
</dbReference>
<dbReference type="Proteomes" id="UP000039865">
    <property type="component" value="Unassembled WGS sequence"/>
</dbReference>
<dbReference type="OrthoDB" id="444383at2759"/>
<dbReference type="GO" id="GO:0071949">
    <property type="term" value="F:FAD binding"/>
    <property type="evidence" value="ECO:0007669"/>
    <property type="project" value="InterPro"/>
</dbReference>
<reference evidence="8 9" key="1">
    <citation type="submission" date="2014-06" db="EMBL/GenBank/DDBJ databases">
        <authorList>
            <person name="Swart Estienne"/>
        </authorList>
    </citation>
    <scope>NUCLEOTIDE SEQUENCE [LARGE SCALE GENOMIC DNA]</scope>
    <source>
        <strain evidence="8 9">130c</strain>
    </source>
</reference>
<evidence type="ECO:0000259" key="7">
    <source>
        <dbReference type="Pfam" id="PF01494"/>
    </source>
</evidence>
<dbReference type="InterPro" id="IPR002938">
    <property type="entry name" value="FAD-bd"/>
</dbReference>
<organism evidence="8 9">
    <name type="scientific">Stylonychia lemnae</name>
    <name type="common">Ciliate</name>
    <dbReference type="NCBI Taxonomy" id="5949"/>
    <lineage>
        <taxon>Eukaryota</taxon>
        <taxon>Sar</taxon>
        <taxon>Alveolata</taxon>
        <taxon>Ciliophora</taxon>
        <taxon>Intramacronucleata</taxon>
        <taxon>Spirotrichea</taxon>
        <taxon>Stichotrichia</taxon>
        <taxon>Sporadotrichida</taxon>
        <taxon>Oxytrichidae</taxon>
        <taxon>Stylonychinae</taxon>
        <taxon>Stylonychia</taxon>
    </lineage>
</organism>
<keyword evidence="5" id="KW-0560">Oxidoreductase</keyword>
<evidence type="ECO:0000313" key="9">
    <source>
        <dbReference type="Proteomes" id="UP000039865"/>
    </source>
</evidence>
<proteinExistence type="predicted"/>
<dbReference type="InterPro" id="IPR037175">
    <property type="entry name" value="KFase_sf"/>
</dbReference>
<dbReference type="PANTHER" id="PTHR46028">
    <property type="entry name" value="KYNURENINE 3-MONOOXYGENASE"/>
    <property type="match status" value="1"/>
</dbReference>
<gene>
    <name evidence="8" type="primary">Contig7574.g8082</name>
    <name evidence="8" type="ORF">STYLEM_5247</name>
</gene>
<dbReference type="PRINTS" id="PR00420">
    <property type="entry name" value="RNGMNOXGNASE"/>
</dbReference>
<keyword evidence="9" id="KW-1185">Reference proteome</keyword>
<evidence type="ECO:0000256" key="5">
    <source>
        <dbReference type="ARBA" id="ARBA00023002"/>
    </source>
</evidence>
<dbReference type="SUPFAM" id="SSF102198">
    <property type="entry name" value="Putative cyclase"/>
    <property type="match status" value="1"/>
</dbReference>
<dbReference type="Pfam" id="PF01494">
    <property type="entry name" value="FAD_binding_3"/>
    <property type="match status" value="1"/>
</dbReference>
<accession>A0A078A348</accession>
<dbReference type="GO" id="GO:0004502">
    <property type="term" value="F:kynurenine 3-monooxygenase activity"/>
    <property type="evidence" value="ECO:0007669"/>
    <property type="project" value="TreeGrafter"/>
</dbReference>
<evidence type="ECO:0000256" key="2">
    <source>
        <dbReference type="ARBA" id="ARBA00022630"/>
    </source>
</evidence>
<keyword evidence="2" id="KW-0285">Flavoprotein</keyword>
<keyword evidence="3" id="KW-0274">FAD</keyword>
<evidence type="ECO:0000256" key="6">
    <source>
        <dbReference type="ARBA" id="ARBA00023033"/>
    </source>
</evidence>
<dbReference type="EMBL" id="CCKQ01005092">
    <property type="protein sequence ID" value="CDW76247.1"/>
    <property type="molecule type" value="Genomic_DNA"/>
</dbReference>
<feature type="domain" description="FAD-binding" evidence="7">
    <location>
        <begin position="6"/>
        <end position="327"/>
    </location>
</feature>
<keyword evidence="6 8" id="KW-0503">Monooxygenase</keyword>
<dbReference type="GO" id="GO:0004061">
    <property type="term" value="F:arylformamidase activity"/>
    <property type="evidence" value="ECO:0007669"/>
    <property type="project" value="InterPro"/>
</dbReference>
<protein>
    <submittedName>
        <fullName evidence="8">Kynurenine 3-monooxygenase</fullName>
    </submittedName>
</protein>
<evidence type="ECO:0000313" key="8">
    <source>
        <dbReference type="EMBL" id="CDW76247.1"/>
    </source>
</evidence>